<gene>
    <name evidence="1" type="ORF">Vadar_021053</name>
</gene>
<evidence type="ECO:0000313" key="1">
    <source>
        <dbReference type="EMBL" id="KAH7843814.1"/>
    </source>
</evidence>
<name>A0ACB7XST5_9ERIC</name>
<accession>A0ACB7XST5</accession>
<dbReference type="Proteomes" id="UP000828048">
    <property type="component" value="Chromosome 1"/>
</dbReference>
<reference evidence="1 2" key="1">
    <citation type="journal article" date="2021" name="Hortic Res">
        <title>High-quality reference genome and annotation aids understanding of berry development for evergreen blueberry (Vaccinium darrowii).</title>
        <authorList>
            <person name="Yu J."/>
            <person name="Hulse-Kemp A.M."/>
            <person name="Babiker E."/>
            <person name="Staton M."/>
        </authorList>
    </citation>
    <scope>NUCLEOTIDE SEQUENCE [LARGE SCALE GENOMIC DNA]</scope>
    <source>
        <strain evidence="2">cv. NJ 8807/NJ 8810</strain>
        <tissue evidence="1">Young leaf</tissue>
    </source>
</reference>
<dbReference type="EMBL" id="CM037151">
    <property type="protein sequence ID" value="KAH7843814.1"/>
    <property type="molecule type" value="Genomic_DNA"/>
</dbReference>
<evidence type="ECO:0000313" key="2">
    <source>
        <dbReference type="Proteomes" id="UP000828048"/>
    </source>
</evidence>
<protein>
    <submittedName>
        <fullName evidence="1">Uncharacterized protein</fullName>
    </submittedName>
</protein>
<sequence>MMKKRCELCKSTATIFCESDQANLCWDCDTKVHSANFLVAKHLRTLLCHVCRSPTPWNASGERLCKTVSVCQSCVDRFKARESKASAADEAVEIDVEDDECDECYDRDVEDAAVEEEEEGENQVVASEESSSSRFCNGGGAAVSSNRVRENPQDLPSDDGLRRSTSHRETSSLPAASSPTKRRKTDMT</sequence>
<keyword evidence="2" id="KW-1185">Reference proteome</keyword>
<comment type="caution">
    <text evidence="1">The sequence shown here is derived from an EMBL/GenBank/DDBJ whole genome shotgun (WGS) entry which is preliminary data.</text>
</comment>
<organism evidence="1 2">
    <name type="scientific">Vaccinium darrowii</name>
    <dbReference type="NCBI Taxonomy" id="229202"/>
    <lineage>
        <taxon>Eukaryota</taxon>
        <taxon>Viridiplantae</taxon>
        <taxon>Streptophyta</taxon>
        <taxon>Embryophyta</taxon>
        <taxon>Tracheophyta</taxon>
        <taxon>Spermatophyta</taxon>
        <taxon>Magnoliopsida</taxon>
        <taxon>eudicotyledons</taxon>
        <taxon>Gunneridae</taxon>
        <taxon>Pentapetalae</taxon>
        <taxon>asterids</taxon>
        <taxon>Ericales</taxon>
        <taxon>Ericaceae</taxon>
        <taxon>Vaccinioideae</taxon>
        <taxon>Vaccinieae</taxon>
        <taxon>Vaccinium</taxon>
    </lineage>
</organism>
<proteinExistence type="predicted"/>